<evidence type="ECO:0000256" key="3">
    <source>
        <dbReference type="ARBA" id="ARBA00022722"/>
    </source>
</evidence>
<evidence type="ECO:0000256" key="8">
    <source>
        <dbReference type="ARBA" id="ARBA00022884"/>
    </source>
</evidence>
<evidence type="ECO:0000313" key="11">
    <source>
        <dbReference type="EMBL" id="KAI5406859.1"/>
    </source>
</evidence>
<keyword evidence="4" id="KW-0479">Metal-binding</keyword>
<dbReference type="Gene3D" id="1.10.1520.10">
    <property type="entry name" value="Ribonuclease III domain"/>
    <property type="match status" value="1"/>
</dbReference>
<dbReference type="Proteomes" id="UP001058974">
    <property type="component" value="Chromosome 5"/>
</dbReference>
<protein>
    <recommendedName>
        <fullName evidence="10">RNase III domain-containing protein</fullName>
    </recommendedName>
</protein>
<feature type="domain" description="RNase III" evidence="10">
    <location>
        <begin position="49"/>
        <end position="191"/>
    </location>
</feature>
<dbReference type="FunFam" id="1.10.1520.10:FF:000004">
    <property type="entry name" value="Endoribonuclease dicer-like 1"/>
    <property type="match status" value="1"/>
</dbReference>
<accession>A0A9D4WPU9</accession>
<sequence>MAAQTHREQEETLMIQTSALTIEHQEKKISPEQKEEKEDPYNKDSLPPLDEVEAIIKYKFKNEHLLEDAFTHKTCGADNGSSYKRLEYLGDAVLNLLIVKEQFFSYPNLEPGVLTQLKSKNVDTEKLARVAIKHGLERYLRHKRSDLEDEIQRFIERVNDYYLHSNGQLYAPKALADVVESTIGAIFIDSDSSLDVVWKVVRNLLEPIIEPDSVKKNPVSQLIEVCHKKNFKLEFVDLWEKSSSIEVFINEEFVGSGTNDSKKDIARYRAAKNALDNIDRGLNISTSTMENAIED</sequence>
<dbReference type="OrthoDB" id="416741at2759"/>
<keyword evidence="8" id="KW-0694">RNA-binding</keyword>
<dbReference type="Gene3D" id="3.30.160.20">
    <property type="match status" value="1"/>
</dbReference>
<dbReference type="Gramene" id="Psat05G0321300-T1">
    <property type="protein sequence ID" value="KAI5406859.1"/>
    <property type="gene ID" value="KIW84_053213"/>
</dbReference>
<evidence type="ECO:0000259" key="10">
    <source>
        <dbReference type="PROSITE" id="PS50142"/>
    </source>
</evidence>
<dbReference type="AlphaFoldDB" id="A0A9D4WPU9"/>
<comment type="caution">
    <text evidence="11">The sequence shown here is derived from an EMBL/GenBank/DDBJ whole genome shotgun (WGS) entry which is preliminary data.</text>
</comment>
<dbReference type="SUPFAM" id="SSF54768">
    <property type="entry name" value="dsRNA-binding domain-like"/>
    <property type="match status" value="1"/>
</dbReference>
<dbReference type="EMBL" id="JAMSHJ010000005">
    <property type="protein sequence ID" value="KAI5406859.1"/>
    <property type="molecule type" value="Genomic_DNA"/>
</dbReference>
<dbReference type="InterPro" id="IPR036389">
    <property type="entry name" value="RNase_III_sf"/>
</dbReference>
<evidence type="ECO:0000256" key="4">
    <source>
        <dbReference type="ARBA" id="ARBA00022723"/>
    </source>
</evidence>
<name>A0A9D4WPU9_PEA</name>
<dbReference type="GO" id="GO:0046872">
    <property type="term" value="F:metal ion binding"/>
    <property type="evidence" value="ECO:0007669"/>
    <property type="project" value="UniProtKB-KW"/>
</dbReference>
<comment type="cofactor">
    <cofactor evidence="2">
        <name>Mg(2+)</name>
        <dbReference type="ChEBI" id="CHEBI:18420"/>
    </cofactor>
</comment>
<organism evidence="11 12">
    <name type="scientific">Pisum sativum</name>
    <name type="common">Garden pea</name>
    <name type="synonym">Lathyrus oleraceus</name>
    <dbReference type="NCBI Taxonomy" id="3888"/>
    <lineage>
        <taxon>Eukaryota</taxon>
        <taxon>Viridiplantae</taxon>
        <taxon>Streptophyta</taxon>
        <taxon>Embryophyta</taxon>
        <taxon>Tracheophyta</taxon>
        <taxon>Spermatophyta</taxon>
        <taxon>Magnoliopsida</taxon>
        <taxon>eudicotyledons</taxon>
        <taxon>Gunneridae</taxon>
        <taxon>Pentapetalae</taxon>
        <taxon>rosids</taxon>
        <taxon>fabids</taxon>
        <taxon>Fabales</taxon>
        <taxon>Fabaceae</taxon>
        <taxon>Papilionoideae</taxon>
        <taxon>50 kb inversion clade</taxon>
        <taxon>NPAAA clade</taxon>
        <taxon>Hologalegina</taxon>
        <taxon>IRL clade</taxon>
        <taxon>Fabeae</taxon>
        <taxon>Lathyrus</taxon>
    </lineage>
</organism>
<dbReference type="GO" id="GO:0005634">
    <property type="term" value="C:nucleus"/>
    <property type="evidence" value="ECO:0007669"/>
    <property type="project" value="TreeGrafter"/>
</dbReference>
<evidence type="ECO:0000256" key="2">
    <source>
        <dbReference type="ARBA" id="ARBA00001946"/>
    </source>
</evidence>
<dbReference type="GO" id="GO:0003723">
    <property type="term" value="F:RNA binding"/>
    <property type="evidence" value="ECO:0007669"/>
    <property type="project" value="UniProtKB-KW"/>
</dbReference>
<keyword evidence="6" id="KW-0378">Hydrolase</keyword>
<proteinExistence type="predicted"/>
<evidence type="ECO:0000256" key="1">
    <source>
        <dbReference type="ARBA" id="ARBA00001936"/>
    </source>
</evidence>
<evidence type="ECO:0000256" key="6">
    <source>
        <dbReference type="ARBA" id="ARBA00022801"/>
    </source>
</evidence>
<feature type="region of interest" description="Disordered" evidence="9">
    <location>
        <begin position="1"/>
        <end position="46"/>
    </location>
</feature>
<dbReference type="GO" id="GO:0004525">
    <property type="term" value="F:ribonuclease III activity"/>
    <property type="evidence" value="ECO:0007669"/>
    <property type="project" value="InterPro"/>
</dbReference>
<reference evidence="11 12" key="1">
    <citation type="journal article" date="2022" name="Nat. Genet.">
        <title>Improved pea reference genome and pan-genome highlight genomic features and evolutionary characteristics.</title>
        <authorList>
            <person name="Yang T."/>
            <person name="Liu R."/>
            <person name="Luo Y."/>
            <person name="Hu S."/>
            <person name="Wang D."/>
            <person name="Wang C."/>
            <person name="Pandey M.K."/>
            <person name="Ge S."/>
            <person name="Xu Q."/>
            <person name="Li N."/>
            <person name="Li G."/>
            <person name="Huang Y."/>
            <person name="Saxena R.K."/>
            <person name="Ji Y."/>
            <person name="Li M."/>
            <person name="Yan X."/>
            <person name="He Y."/>
            <person name="Liu Y."/>
            <person name="Wang X."/>
            <person name="Xiang C."/>
            <person name="Varshney R.K."/>
            <person name="Ding H."/>
            <person name="Gao S."/>
            <person name="Zong X."/>
        </authorList>
    </citation>
    <scope>NUCLEOTIDE SEQUENCE [LARGE SCALE GENOMIC DNA]</scope>
    <source>
        <strain evidence="11 12">cv. Zhongwan 6</strain>
    </source>
</reference>
<feature type="compositionally biased region" description="Basic and acidic residues" evidence="9">
    <location>
        <begin position="23"/>
        <end position="42"/>
    </location>
</feature>
<keyword evidence="12" id="KW-1185">Reference proteome</keyword>
<evidence type="ECO:0000256" key="5">
    <source>
        <dbReference type="ARBA" id="ARBA00022759"/>
    </source>
</evidence>
<dbReference type="CDD" id="cd00593">
    <property type="entry name" value="RIBOc"/>
    <property type="match status" value="1"/>
</dbReference>
<keyword evidence="3" id="KW-0540">Nuclease</keyword>
<dbReference type="GO" id="GO:0030422">
    <property type="term" value="P:siRNA processing"/>
    <property type="evidence" value="ECO:0007669"/>
    <property type="project" value="TreeGrafter"/>
</dbReference>
<dbReference type="Pfam" id="PF00035">
    <property type="entry name" value="dsrm"/>
    <property type="match status" value="1"/>
</dbReference>
<dbReference type="InterPro" id="IPR014720">
    <property type="entry name" value="dsRBD_dom"/>
</dbReference>
<dbReference type="PANTHER" id="PTHR14950">
    <property type="entry name" value="DICER-RELATED"/>
    <property type="match status" value="1"/>
</dbReference>
<evidence type="ECO:0000256" key="9">
    <source>
        <dbReference type="SAM" id="MobiDB-lite"/>
    </source>
</evidence>
<feature type="compositionally biased region" description="Basic and acidic residues" evidence="9">
    <location>
        <begin position="1"/>
        <end position="10"/>
    </location>
</feature>
<dbReference type="GO" id="GO:0005737">
    <property type="term" value="C:cytoplasm"/>
    <property type="evidence" value="ECO:0007669"/>
    <property type="project" value="TreeGrafter"/>
</dbReference>
<comment type="cofactor">
    <cofactor evidence="1">
        <name>Mn(2+)</name>
        <dbReference type="ChEBI" id="CHEBI:29035"/>
    </cofactor>
</comment>
<dbReference type="InterPro" id="IPR000999">
    <property type="entry name" value="RNase_III_dom"/>
</dbReference>
<gene>
    <name evidence="11" type="ORF">KIW84_053213</name>
</gene>
<dbReference type="Pfam" id="PF00636">
    <property type="entry name" value="Ribonuclease_3"/>
    <property type="match status" value="1"/>
</dbReference>
<dbReference type="SMART" id="SM00535">
    <property type="entry name" value="RIBOc"/>
    <property type="match status" value="1"/>
</dbReference>
<keyword evidence="5" id="KW-0255">Endonuclease</keyword>
<dbReference type="PROSITE" id="PS50142">
    <property type="entry name" value="RNASE_3_2"/>
    <property type="match status" value="1"/>
</dbReference>
<keyword evidence="7" id="KW-0460">Magnesium</keyword>
<dbReference type="PANTHER" id="PTHR14950:SF54">
    <property type="entry name" value="RNASE II-LIKE 1"/>
    <property type="match status" value="1"/>
</dbReference>
<dbReference type="SUPFAM" id="SSF69065">
    <property type="entry name" value="RNase III domain-like"/>
    <property type="match status" value="1"/>
</dbReference>
<evidence type="ECO:0000256" key="7">
    <source>
        <dbReference type="ARBA" id="ARBA00022842"/>
    </source>
</evidence>
<evidence type="ECO:0000313" key="12">
    <source>
        <dbReference type="Proteomes" id="UP001058974"/>
    </source>
</evidence>